<dbReference type="AlphaFoldDB" id="A0A5C6ZES0"/>
<proteinExistence type="predicted"/>
<comment type="caution">
    <text evidence="1">The sequence shown here is derived from an EMBL/GenBank/DDBJ whole genome shotgun (WGS) entry which is preliminary data.</text>
</comment>
<evidence type="ECO:0000313" key="1">
    <source>
        <dbReference type="EMBL" id="TXD88455.1"/>
    </source>
</evidence>
<gene>
    <name evidence="1" type="ORF">ESY86_13155</name>
</gene>
<dbReference type="EMBL" id="VORO01000014">
    <property type="protein sequence ID" value="TXD88455.1"/>
    <property type="molecule type" value="Genomic_DNA"/>
</dbReference>
<evidence type="ECO:0000313" key="2">
    <source>
        <dbReference type="Proteomes" id="UP000321578"/>
    </source>
</evidence>
<sequence>MAKTSISIFFSIIFLSFILAPLVLMAIDDTADISCFYTISEEENKNGQKIKQAKLLVSVTPIEVELLYLQKSSNKTVYHFKNYPKPHLNLFSPPPEFI</sequence>
<dbReference type="OrthoDB" id="1450082at2"/>
<dbReference type="Proteomes" id="UP000321578">
    <property type="component" value="Unassembled WGS sequence"/>
</dbReference>
<protein>
    <submittedName>
        <fullName evidence="1">Uncharacterized protein</fullName>
    </submittedName>
</protein>
<name>A0A5C6ZES0_9FLAO</name>
<keyword evidence="2" id="KW-1185">Reference proteome</keyword>
<reference evidence="1 2" key="1">
    <citation type="submission" date="2019-08" db="EMBL/GenBank/DDBJ databases">
        <title>Genomes of Subsaximicrobium wynnwilliamsii strains.</title>
        <authorList>
            <person name="Bowman J.P."/>
        </authorList>
    </citation>
    <scope>NUCLEOTIDE SEQUENCE [LARGE SCALE GENOMIC DNA]</scope>
    <source>
        <strain evidence="1 2">2-80-2</strain>
    </source>
</reference>
<accession>A0A5C6ZES0</accession>
<organism evidence="1 2">
    <name type="scientific">Subsaximicrobium wynnwilliamsii</name>
    <dbReference type="NCBI Taxonomy" id="291179"/>
    <lineage>
        <taxon>Bacteria</taxon>
        <taxon>Pseudomonadati</taxon>
        <taxon>Bacteroidota</taxon>
        <taxon>Flavobacteriia</taxon>
        <taxon>Flavobacteriales</taxon>
        <taxon>Flavobacteriaceae</taxon>
        <taxon>Subsaximicrobium</taxon>
    </lineage>
</organism>
<dbReference type="RefSeq" id="WP_147087047.1">
    <property type="nucleotide sequence ID" value="NZ_VORM01000014.1"/>
</dbReference>